<dbReference type="SUPFAM" id="SSF81383">
    <property type="entry name" value="F-box domain"/>
    <property type="match status" value="1"/>
</dbReference>
<dbReference type="VEuPathDB" id="CryptoDB:Vbra_14401"/>
<name>A0A0G4F454_VITBC</name>
<evidence type="ECO:0000256" key="1">
    <source>
        <dbReference type="SAM" id="MobiDB-lite"/>
    </source>
</evidence>
<keyword evidence="3" id="KW-1185">Reference proteome</keyword>
<feature type="compositionally biased region" description="Acidic residues" evidence="1">
    <location>
        <begin position="181"/>
        <end position="191"/>
    </location>
</feature>
<organism evidence="2 3">
    <name type="scientific">Vitrella brassicaformis (strain CCMP3155)</name>
    <dbReference type="NCBI Taxonomy" id="1169540"/>
    <lineage>
        <taxon>Eukaryota</taxon>
        <taxon>Sar</taxon>
        <taxon>Alveolata</taxon>
        <taxon>Colpodellida</taxon>
        <taxon>Vitrellaceae</taxon>
        <taxon>Vitrella</taxon>
    </lineage>
</organism>
<proteinExistence type="predicted"/>
<feature type="compositionally biased region" description="Acidic residues" evidence="1">
    <location>
        <begin position="149"/>
        <end position="172"/>
    </location>
</feature>
<dbReference type="InterPro" id="IPR036047">
    <property type="entry name" value="F-box-like_dom_sf"/>
</dbReference>
<evidence type="ECO:0008006" key="4">
    <source>
        <dbReference type="Google" id="ProtNLM"/>
    </source>
</evidence>
<reference evidence="2 3" key="1">
    <citation type="submission" date="2014-11" db="EMBL/GenBank/DDBJ databases">
        <authorList>
            <person name="Zhu J."/>
            <person name="Qi W."/>
            <person name="Song R."/>
        </authorList>
    </citation>
    <scope>NUCLEOTIDE SEQUENCE [LARGE SCALE GENOMIC DNA]</scope>
</reference>
<gene>
    <name evidence="2" type="ORF">Vbra_14401</name>
</gene>
<dbReference type="PhylomeDB" id="A0A0G4F454"/>
<dbReference type="InParanoid" id="A0A0G4F454"/>
<dbReference type="Proteomes" id="UP000041254">
    <property type="component" value="Unassembled WGS sequence"/>
</dbReference>
<evidence type="ECO:0000313" key="3">
    <source>
        <dbReference type="Proteomes" id="UP000041254"/>
    </source>
</evidence>
<feature type="region of interest" description="Disordered" evidence="1">
    <location>
        <begin position="144"/>
        <end position="191"/>
    </location>
</feature>
<evidence type="ECO:0000313" key="2">
    <source>
        <dbReference type="EMBL" id="CEM07023.1"/>
    </source>
</evidence>
<protein>
    <recommendedName>
        <fullName evidence="4">F-box domain-containing protein</fullName>
    </recommendedName>
</protein>
<dbReference type="EMBL" id="CDMY01000375">
    <property type="protein sequence ID" value="CEM07023.1"/>
    <property type="molecule type" value="Genomic_DNA"/>
</dbReference>
<accession>A0A0G4F454</accession>
<sequence>MRGSRTHQLRKECKRVCHITQLDVPLISHITSYLTTTQAARLCRCSRDFHHTINSTDCGVFRDLVAAYTEDGGVWEVLASPSHADEREQAKKKLASIVTAYIDTTPVRCEMTTKVSPVLADILVAARGTLTSIHVKNSLIDQRAIDFGEPGEDDNDDDGGDDDDDFEDDGTDSETTRDSETAPEDASEATEDNAVVEAVVFDKVETLTAGMLWLRNFALQEYSFPSLRVLHVNKSSHQLEEAITLPHILSTSPQLEEIHFERLTEFFDWIHWHVFTQSLGLPPKLATLTGLEITEHSMAGLGDLVKGLDKQWGKPENKDVRKRLGIKYDCNVSAKFGEQVVTRTSPTSFVLPDLLEWAKKVSCAIEWQGEVHVDCTVEAADQPQAVIGPVADIIRDLASKQKEVHLYHGGDPLDKSWSGALLFPRAKSLRVEPFGNVVTYVPAATAVESVPMWLSEQGADGNNRHFPALESLSCMVALVTHVNKSNGGALADETKELPDGEPHALSKLVGSLATLTDLEIESSSMFTAAKLLSYVSAKRLAKCSITLGHHVTDLPETLPHQQMAFPRVDKLTVRMTGMRHSPNHASVLSCMRLVGLIRPDWADVMLAVDGLEDGRLAFCFECVDRLGGGFDVRCARVTQTPGQAVCVTVTGGRKE</sequence>
<dbReference type="AlphaFoldDB" id="A0A0G4F454"/>